<proteinExistence type="predicted"/>
<name>A0A314UAL6_PRUYE</name>
<keyword evidence="2" id="KW-1185">Reference proteome</keyword>
<comment type="caution">
    <text evidence="1">The sequence shown here is derived from an EMBL/GenBank/DDBJ whole genome shotgun (WGS) entry which is preliminary data.</text>
</comment>
<gene>
    <name evidence="1" type="ORF">Pyn_11757</name>
</gene>
<dbReference type="EMBL" id="PJQY01003882">
    <property type="protein sequence ID" value="PQM33766.1"/>
    <property type="molecule type" value="Genomic_DNA"/>
</dbReference>
<dbReference type="Proteomes" id="UP000250321">
    <property type="component" value="Unassembled WGS sequence"/>
</dbReference>
<accession>A0A314UAL6</accession>
<dbReference type="AlphaFoldDB" id="A0A314UAL6"/>
<reference evidence="1 2" key="1">
    <citation type="submission" date="2018-02" db="EMBL/GenBank/DDBJ databases">
        <title>Draft genome of wild Prunus yedoensis var. nudiflora.</title>
        <authorList>
            <person name="Baek S."/>
            <person name="Kim J.-H."/>
            <person name="Choi K."/>
            <person name="Kim G.-B."/>
            <person name="Cho A."/>
            <person name="Jang H."/>
            <person name="Shin C.-H."/>
            <person name="Yu H.-J."/>
            <person name="Mun J.-H."/>
        </authorList>
    </citation>
    <scope>NUCLEOTIDE SEQUENCE [LARGE SCALE GENOMIC DNA]</scope>
    <source>
        <strain evidence="2">cv. Jeju island</strain>
        <tissue evidence="1">Leaf</tissue>
    </source>
</reference>
<protein>
    <submittedName>
        <fullName evidence="1">Uncharacterized protein</fullName>
    </submittedName>
</protein>
<evidence type="ECO:0000313" key="2">
    <source>
        <dbReference type="Proteomes" id="UP000250321"/>
    </source>
</evidence>
<sequence>MGNLGWIETLDLSMNKLSSSIQRVAIFKPWLTSQFMRATPVLVGVHYQLVAKTMKKHLKFQVEMEERMMMTVNLKSYCSSSAWSWRYAYFHFLDKVKDDVFDFVSAMCTYMQKRS</sequence>
<evidence type="ECO:0000313" key="1">
    <source>
        <dbReference type="EMBL" id="PQM33766.1"/>
    </source>
</evidence>
<organism evidence="1 2">
    <name type="scientific">Prunus yedoensis var. nudiflora</name>
    <dbReference type="NCBI Taxonomy" id="2094558"/>
    <lineage>
        <taxon>Eukaryota</taxon>
        <taxon>Viridiplantae</taxon>
        <taxon>Streptophyta</taxon>
        <taxon>Embryophyta</taxon>
        <taxon>Tracheophyta</taxon>
        <taxon>Spermatophyta</taxon>
        <taxon>Magnoliopsida</taxon>
        <taxon>eudicotyledons</taxon>
        <taxon>Gunneridae</taxon>
        <taxon>Pentapetalae</taxon>
        <taxon>rosids</taxon>
        <taxon>fabids</taxon>
        <taxon>Rosales</taxon>
        <taxon>Rosaceae</taxon>
        <taxon>Amygdaloideae</taxon>
        <taxon>Amygdaleae</taxon>
        <taxon>Prunus</taxon>
    </lineage>
</organism>